<protein>
    <recommendedName>
        <fullName evidence="2">Knr4/Smi1-like domain-containing protein</fullName>
    </recommendedName>
</protein>
<dbReference type="AlphaFoldDB" id="A0A9W8RZE8"/>
<reference evidence="3" key="1">
    <citation type="submission" date="2022-09" db="EMBL/GenBank/DDBJ databases">
        <title>Fusarium specimens isolated from Avocado Roots.</title>
        <authorList>
            <person name="Stajich J."/>
            <person name="Roper C."/>
            <person name="Heimlech-Rivalta G."/>
        </authorList>
    </citation>
    <scope>NUCLEOTIDE SEQUENCE</scope>
    <source>
        <strain evidence="3">CF00136</strain>
    </source>
</reference>
<keyword evidence="4" id="KW-1185">Reference proteome</keyword>
<gene>
    <name evidence="3" type="ORF">NW762_008404</name>
</gene>
<dbReference type="Proteomes" id="UP001152049">
    <property type="component" value="Unassembled WGS sequence"/>
</dbReference>
<dbReference type="InterPro" id="IPR037883">
    <property type="entry name" value="Knr4/Smi1-like_sf"/>
</dbReference>
<sequence>MSRSRKFDRNAILTNRSLPEVYNSLVDLAQEFAVLGEVDTARTLISLLLRDTTSDWQRNQIRHLEPFFAETNQWPDEIPEKERIEEKSDKVATKHPRDADDDDAAQDDETQLQELLKRARDNDPKLGHRVPTSNPVDALAIAVRLTSKQTSDVQEVEKDSKVQEALGLISDRLHKPRTIGYLAGRHEICPLLSTGALARKLPIDKDKIHAFGKEVVETFSERFTNGRKSHESESLSTKDLLLELERNTKANSTSHYEEMGDPIPETLFVQPPATDEQISNLEKRLEVTLPDDYKEFLKLSNGFGGTWNGYHPDPPLFGVDDVEWDDPDLAIPYLELHESISGTFDLELSERKEWPDSGQTVKIGYEDVLSVHLIPPKQTKNILEAYQEAMDGLATSDAMKQQALKTVKSRYGSWEELQKLEWSAVEQHDSDTLPYGTFRMLLEERLRKSMNEPYTEEGGKEKETFAYSCLADSS</sequence>
<feature type="region of interest" description="Disordered" evidence="1">
    <location>
        <begin position="72"/>
        <end position="107"/>
    </location>
</feature>
<feature type="domain" description="Knr4/Smi1-like" evidence="2">
    <location>
        <begin position="272"/>
        <end position="371"/>
    </location>
</feature>
<evidence type="ECO:0000313" key="3">
    <source>
        <dbReference type="EMBL" id="KAJ4258255.1"/>
    </source>
</evidence>
<dbReference type="OrthoDB" id="2788868at2759"/>
<dbReference type="EMBL" id="JAOQAZ010000016">
    <property type="protein sequence ID" value="KAJ4258255.1"/>
    <property type="molecule type" value="Genomic_DNA"/>
</dbReference>
<evidence type="ECO:0000313" key="4">
    <source>
        <dbReference type="Proteomes" id="UP001152049"/>
    </source>
</evidence>
<dbReference type="Gene3D" id="3.40.1580.10">
    <property type="entry name" value="SMI1/KNR4-like"/>
    <property type="match status" value="1"/>
</dbReference>
<evidence type="ECO:0000259" key="2">
    <source>
        <dbReference type="SMART" id="SM00860"/>
    </source>
</evidence>
<dbReference type="InterPro" id="IPR018958">
    <property type="entry name" value="Knr4/Smi1-like_dom"/>
</dbReference>
<dbReference type="SMART" id="SM00860">
    <property type="entry name" value="SMI1_KNR4"/>
    <property type="match status" value="1"/>
</dbReference>
<feature type="compositionally biased region" description="Basic and acidic residues" evidence="1">
    <location>
        <begin position="78"/>
        <end position="98"/>
    </location>
</feature>
<organism evidence="3 4">
    <name type="scientific">Fusarium torreyae</name>
    <dbReference type="NCBI Taxonomy" id="1237075"/>
    <lineage>
        <taxon>Eukaryota</taxon>
        <taxon>Fungi</taxon>
        <taxon>Dikarya</taxon>
        <taxon>Ascomycota</taxon>
        <taxon>Pezizomycotina</taxon>
        <taxon>Sordariomycetes</taxon>
        <taxon>Hypocreomycetidae</taxon>
        <taxon>Hypocreales</taxon>
        <taxon>Nectriaceae</taxon>
        <taxon>Fusarium</taxon>
    </lineage>
</organism>
<comment type="caution">
    <text evidence="3">The sequence shown here is derived from an EMBL/GenBank/DDBJ whole genome shotgun (WGS) entry which is preliminary data.</text>
</comment>
<dbReference type="SUPFAM" id="SSF160631">
    <property type="entry name" value="SMI1/KNR4-like"/>
    <property type="match status" value="1"/>
</dbReference>
<proteinExistence type="predicted"/>
<evidence type="ECO:0000256" key="1">
    <source>
        <dbReference type="SAM" id="MobiDB-lite"/>
    </source>
</evidence>
<accession>A0A9W8RZE8</accession>
<name>A0A9W8RZE8_9HYPO</name>
<dbReference type="Pfam" id="PF09346">
    <property type="entry name" value="SMI1_KNR4"/>
    <property type="match status" value="1"/>
</dbReference>